<evidence type="ECO:0000313" key="1">
    <source>
        <dbReference type="EMBL" id="SVD11460.1"/>
    </source>
</evidence>
<accession>A0A382SNC5</accession>
<gene>
    <name evidence="1" type="ORF">METZ01_LOCUS364314</name>
</gene>
<proteinExistence type="predicted"/>
<dbReference type="AlphaFoldDB" id="A0A382SNC5"/>
<sequence length="170" mass="19448">IQHTYSVVAYDIGVPEVDTTYINNTLITKSMEDPGNWSKIGPYQYLENSKGTTIYDDNFATTIPGHKPNTDKILHTIKVVPNPYIVESGLNETEYMSRIRFTNLPIKCKIEIYTVSGELVYSISHYSETDGNEFWDLRSINNQEASPGLYLYSVSNSDKYYHVVKFAIIR</sequence>
<feature type="non-terminal residue" evidence="1">
    <location>
        <position position="1"/>
    </location>
</feature>
<reference evidence="1" key="1">
    <citation type="submission" date="2018-05" db="EMBL/GenBank/DDBJ databases">
        <authorList>
            <person name="Lanie J.A."/>
            <person name="Ng W.-L."/>
            <person name="Kazmierczak K.M."/>
            <person name="Andrzejewski T.M."/>
            <person name="Davidsen T.M."/>
            <person name="Wayne K.J."/>
            <person name="Tettelin H."/>
            <person name="Glass J.I."/>
            <person name="Rusch D."/>
            <person name="Podicherti R."/>
            <person name="Tsui H.-C.T."/>
            <person name="Winkler M.E."/>
        </authorList>
    </citation>
    <scope>NUCLEOTIDE SEQUENCE</scope>
</reference>
<dbReference type="EMBL" id="UINC01130410">
    <property type="protein sequence ID" value="SVD11460.1"/>
    <property type="molecule type" value="Genomic_DNA"/>
</dbReference>
<dbReference type="Gene3D" id="2.60.40.4070">
    <property type="match status" value="1"/>
</dbReference>
<protein>
    <submittedName>
        <fullName evidence="1">Uncharacterized protein</fullName>
    </submittedName>
</protein>
<organism evidence="1">
    <name type="scientific">marine metagenome</name>
    <dbReference type="NCBI Taxonomy" id="408172"/>
    <lineage>
        <taxon>unclassified sequences</taxon>
        <taxon>metagenomes</taxon>
        <taxon>ecological metagenomes</taxon>
    </lineage>
</organism>
<name>A0A382SNC5_9ZZZZ</name>